<protein>
    <submittedName>
        <fullName evidence="1">Uncharacterized protein</fullName>
    </submittedName>
</protein>
<evidence type="ECO:0000313" key="1">
    <source>
        <dbReference type="EMBL" id="KRY65916.1"/>
    </source>
</evidence>
<dbReference type="EMBL" id="JYDP01007576">
    <property type="protein sequence ID" value="KRY65916.1"/>
    <property type="molecule type" value="Genomic_DNA"/>
</dbReference>
<dbReference type="Proteomes" id="UP000055024">
    <property type="component" value="Unassembled WGS sequence"/>
</dbReference>
<name>A0A0V1DWP3_9BILA</name>
<sequence length="30" mass="3538">LNVLISKKVEILKKKISDFWQNSEGSKLEY</sequence>
<gene>
    <name evidence="1" type="ORF">T11_10512</name>
</gene>
<feature type="non-terminal residue" evidence="1">
    <location>
        <position position="1"/>
    </location>
</feature>
<proteinExistence type="predicted"/>
<evidence type="ECO:0000313" key="2">
    <source>
        <dbReference type="Proteomes" id="UP000055024"/>
    </source>
</evidence>
<feature type="non-terminal residue" evidence="1">
    <location>
        <position position="30"/>
    </location>
</feature>
<keyword evidence="2" id="KW-1185">Reference proteome</keyword>
<reference evidence="1 2" key="1">
    <citation type="submission" date="2015-01" db="EMBL/GenBank/DDBJ databases">
        <title>Evolution of Trichinella species and genotypes.</title>
        <authorList>
            <person name="Korhonen P.K."/>
            <person name="Edoardo P."/>
            <person name="Giuseppe L.R."/>
            <person name="Gasser R.B."/>
        </authorList>
    </citation>
    <scope>NUCLEOTIDE SEQUENCE [LARGE SCALE GENOMIC DNA]</scope>
    <source>
        <strain evidence="1">ISS1029</strain>
    </source>
</reference>
<organism evidence="1 2">
    <name type="scientific">Trichinella zimbabwensis</name>
    <dbReference type="NCBI Taxonomy" id="268475"/>
    <lineage>
        <taxon>Eukaryota</taxon>
        <taxon>Metazoa</taxon>
        <taxon>Ecdysozoa</taxon>
        <taxon>Nematoda</taxon>
        <taxon>Enoplea</taxon>
        <taxon>Dorylaimia</taxon>
        <taxon>Trichinellida</taxon>
        <taxon>Trichinellidae</taxon>
        <taxon>Trichinella</taxon>
    </lineage>
</organism>
<dbReference type="AlphaFoldDB" id="A0A0V1DWP3"/>
<accession>A0A0V1DWP3</accession>
<comment type="caution">
    <text evidence="1">The sequence shown here is derived from an EMBL/GenBank/DDBJ whole genome shotgun (WGS) entry which is preliminary data.</text>
</comment>